<proteinExistence type="predicted"/>
<accession>A0A392PIL0</accession>
<keyword evidence="2" id="KW-1185">Reference proteome</keyword>
<dbReference type="Proteomes" id="UP000265520">
    <property type="component" value="Unassembled WGS sequence"/>
</dbReference>
<evidence type="ECO:0000313" key="1">
    <source>
        <dbReference type="EMBL" id="MCI11898.1"/>
    </source>
</evidence>
<organism evidence="1 2">
    <name type="scientific">Trifolium medium</name>
    <dbReference type="NCBI Taxonomy" id="97028"/>
    <lineage>
        <taxon>Eukaryota</taxon>
        <taxon>Viridiplantae</taxon>
        <taxon>Streptophyta</taxon>
        <taxon>Embryophyta</taxon>
        <taxon>Tracheophyta</taxon>
        <taxon>Spermatophyta</taxon>
        <taxon>Magnoliopsida</taxon>
        <taxon>eudicotyledons</taxon>
        <taxon>Gunneridae</taxon>
        <taxon>Pentapetalae</taxon>
        <taxon>rosids</taxon>
        <taxon>fabids</taxon>
        <taxon>Fabales</taxon>
        <taxon>Fabaceae</taxon>
        <taxon>Papilionoideae</taxon>
        <taxon>50 kb inversion clade</taxon>
        <taxon>NPAAA clade</taxon>
        <taxon>Hologalegina</taxon>
        <taxon>IRL clade</taxon>
        <taxon>Trifolieae</taxon>
        <taxon>Trifolium</taxon>
    </lineage>
</organism>
<sequence length="220" mass="26144">MYEVIFESMQVTLPFTKFKLELLNILRVAPSQIHPSGWALIKAYQFWFQYVKGKVPIWLFLNLFRVSHFKEGGRYGLIGFTQPKRLFEDFRDIPIDFLRRYYSVGPNGRRGHIHLFEMPPVDEEGFHLEECGTCVRKFRRFWSSKHFSLPDDFFIVGERSLTDKVLAMKRTLLRYVDSLEEVLMADPKDPLGKRKVLVKRFIDTELVLSEPSSERRREIF</sequence>
<comment type="caution">
    <text evidence="1">The sequence shown here is derived from an EMBL/GenBank/DDBJ whole genome shotgun (WGS) entry which is preliminary data.</text>
</comment>
<evidence type="ECO:0000313" key="2">
    <source>
        <dbReference type="Proteomes" id="UP000265520"/>
    </source>
</evidence>
<dbReference type="EMBL" id="LXQA010081960">
    <property type="protein sequence ID" value="MCI11898.1"/>
    <property type="molecule type" value="Genomic_DNA"/>
</dbReference>
<feature type="non-terminal residue" evidence="1">
    <location>
        <position position="220"/>
    </location>
</feature>
<protein>
    <submittedName>
        <fullName evidence="1">Uncharacterized protein</fullName>
    </submittedName>
</protein>
<reference evidence="1 2" key="1">
    <citation type="journal article" date="2018" name="Front. Plant Sci.">
        <title>Red Clover (Trifolium pratense) and Zigzag Clover (T. medium) - A Picture of Genomic Similarities and Differences.</title>
        <authorList>
            <person name="Dluhosova J."/>
            <person name="Istvanek J."/>
            <person name="Nedelnik J."/>
            <person name="Repkova J."/>
        </authorList>
    </citation>
    <scope>NUCLEOTIDE SEQUENCE [LARGE SCALE GENOMIC DNA]</scope>
    <source>
        <strain evidence="2">cv. 10/8</strain>
        <tissue evidence="1">Leaf</tissue>
    </source>
</reference>
<dbReference type="AlphaFoldDB" id="A0A392PIL0"/>
<name>A0A392PIL0_9FABA</name>